<dbReference type="AlphaFoldDB" id="A0A8T2UPK3"/>
<evidence type="ECO:0000256" key="1">
    <source>
        <dbReference type="SAM" id="MobiDB-lite"/>
    </source>
</evidence>
<reference evidence="2" key="1">
    <citation type="submission" date="2021-08" db="EMBL/GenBank/DDBJ databases">
        <title>WGS assembly of Ceratopteris richardii.</title>
        <authorList>
            <person name="Marchant D.B."/>
            <person name="Chen G."/>
            <person name="Jenkins J."/>
            <person name="Shu S."/>
            <person name="Leebens-Mack J."/>
            <person name="Grimwood J."/>
            <person name="Schmutz J."/>
            <person name="Soltis P."/>
            <person name="Soltis D."/>
            <person name="Chen Z.-H."/>
        </authorList>
    </citation>
    <scope>NUCLEOTIDE SEQUENCE</scope>
    <source>
        <strain evidence="2">Whitten #5841</strain>
        <tissue evidence="2">Leaf</tissue>
    </source>
</reference>
<dbReference type="Proteomes" id="UP000825935">
    <property type="component" value="Chromosome 5"/>
</dbReference>
<evidence type="ECO:0000313" key="3">
    <source>
        <dbReference type="Proteomes" id="UP000825935"/>
    </source>
</evidence>
<accession>A0A8T2UPK3</accession>
<gene>
    <name evidence="2" type="ORF">KP509_05G031900</name>
</gene>
<comment type="caution">
    <text evidence="2">The sequence shown here is derived from an EMBL/GenBank/DDBJ whole genome shotgun (WGS) entry which is preliminary data.</text>
</comment>
<dbReference type="OrthoDB" id="1921202at2759"/>
<dbReference type="OMA" id="CAPHICY"/>
<name>A0A8T2UPK3_CERRI</name>
<sequence length="152" mass="16450">MRTDEVHQGVQLASSKHISQRCASYLCCCCTPVGKEATSFKVEPVHPTNWQGDAVVAPVVSEAAPPPPPRDAFTEGNAVEAPNNQVTAVKLGPPLRSSLKRPPSRNISTGDSVNGKFEPVKDSEPVCVEKKSITWVDTQGKDLTQVQEFEPR</sequence>
<keyword evidence="3" id="KW-1185">Reference proteome</keyword>
<proteinExistence type="predicted"/>
<dbReference type="EMBL" id="CM035410">
    <property type="protein sequence ID" value="KAH7436698.1"/>
    <property type="molecule type" value="Genomic_DNA"/>
</dbReference>
<evidence type="ECO:0000313" key="2">
    <source>
        <dbReference type="EMBL" id="KAH7436698.1"/>
    </source>
</evidence>
<protein>
    <submittedName>
        <fullName evidence="2">Uncharacterized protein</fullName>
    </submittedName>
</protein>
<dbReference type="PANTHER" id="PTHR33401:SF13">
    <property type="entry name" value="EXPRESSED PROTEIN"/>
    <property type="match status" value="1"/>
</dbReference>
<dbReference type="PANTHER" id="PTHR33401">
    <property type="entry name" value="LIGHT-HARVESTING COMPLEX-LIKE PROTEIN OHP2, CHLOROPLASTIC"/>
    <property type="match status" value="1"/>
</dbReference>
<feature type="region of interest" description="Disordered" evidence="1">
    <location>
        <begin position="91"/>
        <end position="119"/>
    </location>
</feature>
<organism evidence="2 3">
    <name type="scientific">Ceratopteris richardii</name>
    <name type="common">Triangle waterfern</name>
    <dbReference type="NCBI Taxonomy" id="49495"/>
    <lineage>
        <taxon>Eukaryota</taxon>
        <taxon>Viridiplantae</taxon>
        <taxon>Streptophyta</taxon>
        <taxon>Embryophyta</taxon>
        <taxon>Tracheophyta</taxon>
        <taxon>Polypodiopsida</taxon>
        <taxon>Polypodiidae</taxon>
        <taxon>Polypodiales</taxon>
        <taxon>Pteridineae</taxon>
        <taxon>Pteridaceae</taxon>
        <taxon>Parkerioideae</taxon>
        <taxon>Ceratopteris</taxon>
    </lineage>
</organism>